<keyword evidence="3" id="KW-1185">Reference proteome</keyword>
<feature type="non-terminal residue" evidence="1">
    <location>
        <position position="1"/>
    </location>
</feature>
<gene>
    <name evidence="1" type="ORF">GPM918_LOCUS46842</name>
    <name evidence="2" type="ORF">SRO942_LOCUS28321</name>
</gene>
<dbReference type="Proteomes" id="UP000663829">
    <property type="component" value="Unassembled WGS sequence"/>
</dbReference>
<reference evidence="1" key="1">
    <citation type="submission" date="2021-02" db="EMBL/GenBank/DDBJ databases">
        <authorList>
            <person name="Nowell W R."/>
        </authorList>
    </citation>
    <scope>NUCLEOTIDE SEQUENCE</scope>
</reference>
<dbReference type="EMBL" id="CAJOBC010031391">
    <property type="protein sequence ID" value="CAF4091957.1"/>
    <property type="molecule type" value="Genomic_DNA"/>
</dbReference>
<dbReference type="EMBL" id="CAJNOQ010076725">
    <property type="protein sequence ID" value="CAF1689866.1"/>
    <property type="molecule type" value="Genomic_DNA"/>
</dbReference>
<comment type="caution">
    <text evidence="1">The sequence shown here is derived from an EMBL/GenBank/DDBJ whole genome shotgun (WGS) entry which is preliminary data.</text>
</comment>
<dbReference type="AlphaFoldDB" id="A0A816HRK2"/>
<proteinExistence type="predicted"/>
<sequence length="80" mass="9178">SKWIIVTACEMKTKSSCKGEEIMERLCKATNKTRELGKSSKQSFDDRVLLNLIEIDDDDQDAISIIPLQKKIYQRVCTLI</sequence>
<evidence type="ECO:0000313" key="3">
    <source>
        <dbReference type="Proteomes" id="UP000663829"/>
    </source>
</evidence>
<dbReference type="Proteomes" id="UP000681722">
    <property type="component" value="Unassembled WGS sequence"/>
</dbReference>
<evidence type="ECO:0000313" key="2">
    <source>
        <dbReference type="EMBL" id="CAF4091957.1"/>
    </source>
</evidence>
<accession>A0A816HRK2</accession>
<feature type="non-terminal residue" evidence="1">
    <location>
        <position position="80"/>
    </location>
</feature>
<organism evidence="1 3">
    <name type="scientific">Didymodactylos carnosus</name>
    <dbReference type="NCBI Taxonomy" id="1234261"/>
    <lineage>
        <taxon>Eukaryota</taxon>
        <taxon>Metazoa</taxon>
        <taxon>Spiralia</taxon>
        <taxon>Gnathifera</taxon>
        <taxon>Rotifera</taxon>
        <taxon>Eurotatoria</taxon>
        <taxon>Bdelloidea</taxon>
        <taxon>Philodinida</taxon>
        <taxon>Philodinidae</taxon>
        <taxon>Didymodactylos</taxon>
    </lineage>
</organism>
<evidence type="ECO:0000313" key="1">
    <source>
        <dbReference type="EMBL" id="CAF1689866.1"/>
    </source>
</evidence>
<protein>
    <submittedName>
        <fullName evidence="1">Uncharacterized protein</fullName>
    </submittedName>
</protein>
<name>A0A816HRK2_9BILA</name>